<evidence type="ECO:0000313" key="2">
    <source>
        <dbReference type="Proteomes" id="UP000494260"/>
    </source>
</evidence>
<sequence>MTPTRAEEIKALGNQMIEREIERCRKQMGEREWEKHREWVTANVVTAAKAWLIRETKAGRL</sequence>
<proteinExistence type="predicted"/>
<organism evidence="1 2">
    <name type="scientific">Burkholderia lata (strain ATCC 17760 / DSM 23089 / LMG 22485 / NCIMB 9086 / R18194 / 383)</name>
    <dbReference type="NCBI Taxonomy" id="482957"/>
    <lineage>
        <taxon>Bacteria</taxon>
        <taxon>Pseudomonadati</taxon>
        <taxon>Pseudomonadota</taxon>
        <taxon>Betaproteobacteria</taxon>
        <taxon>Burkholderiales</taxon>
        <taxon>Burkholderiaceae</taxon>
        <taxon>Burkholderia</taxon>
        <taxon>Burkholderia cepacia complex</taxon>
    </lineage>
</organism>
<dbReference type="EMBL" id="CABVQH010000009">
    <property type="protein sequence ID" value="VWC79517.1"/>
    <property type="molecule type" value="Genomic_DNA"/>
</dbReference>
<evidence type="ECO:0000313" key="1">
    <source>
        <dbReference type="EMBL" id="VWC79517.1"/>
    </source>
</evidence>
<gene>
    <name evidence="1" type="ORF">BLA18109_03138</name>
</gene>
<dbReference type="AlphaFoldDB" id="A0A6P2VL28"/>
<reference evidence="1 2" key="1">
    <citation type="submission" date="2019-09" db="EMBL/GenBank/DDBJ databases">
        <authorList>
            <person name="Depoorter E."/>
        </authorList>
    </citation>
    <scope>NUCLEOTIDE SEQUENCE [LARGE SCALE GENOMIC DNA]</scope>
    <source>
        <strain evidence="1">R-18109</strain>
    </source>
</reference>
<name>A0A6P2VL28_BURL3</name>
<accession>A0A6P2VL28</accession>
<dbReference type="Proteomes" id="UP000494260">
    <property type="component" value="Unassembled WGS sequence"/>
</dbReference>
<protein>
    <submittedName>
        <fullName evidence="1">Uncharacterized protein</fullName>
    </submittedName>
</protein>
<dbReference type="RefSeq" id="WP_174951311.1">
    <property type="nucleotide sequence ID" value="NZ_CABVQH010000009.1"/>
</dbReference>